<dbReference type="SUPFAM" id="SSF52540">
    <property type="entry name" value="P-loop containing nucleoside triphosphate hydrolases"/>
    <property type="match status" value="1"/>
</dbReference>
<keyword evidence="10" id="KW-1185">Reference proteome</keyword>
<dbReference type="GO" id="GO:0005524">
    <property type="term" value="F:ATP binding"/>
    <property type="evidence" value="ECO:0007669"/>
    <property type="project" value="UniProtKB-KW"/>
</dbReference>
<evidence type="ECO:0000256" key="1">
    <source>
        <dbReference type="ARBA" id="ARBA00004417"/>
    </source>
</evidence>
<evidence type="ECO:0000256" key="6">
    <source>
        <dbReference type="ARBA" id="ARBA00022840"/>
    </source>
</evidence>
<evidence type="ECO:0000313" key="9">
    <source>
        <dbReference type="EMBL" id="TGL55165.1"/>
    </source>
</evidence>
<dbReference type="Gene3D" id="3.40.50.300">
    <property type="entry name" value="P-loop containing nucleotide triphosphate hydrolases"/>
    <property type="match status" value="1"/>
</dbReference>
<accession>A0A4R9JTZ7</accession>
<comment type="subcellular location">
    <subcellularLocation>
        <location evidence="1">Cell inner membrane</location>
        <topology evidence="1">Peripheral membrane protein</topology>
    </subcellularLocation>
</comment>
<dbReference type="InterPro" id="IPR017871">
    <property type="entry name" value="ABC_transporter-like_CS"/>
</dbReference>
<dbReference type="PROSITE" id="PS50893">
    <property type="entry name" value="ABC_TRANSPORTER_2"/>
    <property type="match status" value="1"/>
</dbReference>
<dbReference type="EMBL" id="RQGG01000013">
    <property type="protein sequence ID" value="TGL55165.1"/>
    <property type="molecule type" value="Genomic_DNA"/>
</dbReference>
<name>A0A4R9JTZ7_9LEPT</name>
<proteinExistence type="inferred from homology"/>
<gene>
    <name evidence="9" type="ORF">EHQ59_06055</name>
</gene>
<dbReference type="InterPro" id="IPR003593">
    <property type="entry name" value="AAA+_ATPase"/>
</dbReference>
<dbReference type="InterPro" id="IPR050388">
    <property type="entry name" value="ABC_Ni/Peptide_Import"/>
</dbReference>
<dbReference type="Pfam" id="PF00005">
    <property type="entry name" value="ABC_tran"/>
    <property type="match status" value="1"/>
</dbReference>
<dbReference type="Proteomes" id="UP000297609">
    <property type="component" value="Unassembled WGS sequence"/>
</dbReference>
<feature type="domain" description="ABC transporter" evidence="8">
    <location>
        <begin position="9"/>
        <end position="246"/>
    </location>
</feature>
<evidence type="ECO:0000256" key="7">
    <source>
        <dbReference type="ARBA" id="ARBA00023136"/>
    </source>
</evidence>
<dbReference type="PROSITE" id="PS00211">
    <property type="entry name" value="ABC_TRANSPORTER_1"/>
    <property type="match status" value="1"/>
</dbReference>
<dbReference type="GO" id="GO:0005886">
    <property type="term" value="C:plasma membrane"/>
    <property type="evidence" value="ECO:0007669"/>
    <property type="project" value="UniProtKB-SubCell"/>
</dbReference>
<keyword evidence="7" id="KW-0472">Membrane</keyword>
<dbReference type="AlphaFoldDB" id="A0A4R9JTZ7"/>
<evidence type="ECO:0000256" key="4">
    <source>
        <dbReference type="ARBA" id="ARBA00022475"/>
    </source>
</evidence>
<reference evidence="9" key="1">
    <citation type="journal article" date="2019" name="PLoS Negl. Trop. Dis.">
        <title>Revisiting the worldwide diversity of Leptospira species in the environment.</title>
        <authorList>
            <person name="Vincent A.T."/>
            <person name="Schiettekatte O."/>
            <person name="Bourhy P."/>
            <person name="Veyrier F.J."/>
            <person name="Picardeau M."/>
        </authorList>
    </citation>
    <scope>NUCLEOTIDE SEQUENCE [LARGE SCALE GENOMIC DNA]</scope>
    <source>
        <strain evidence="9">201702454</strain>
    </source>
</reference>
<evidence type="ECO:0000256" key="2">
    <source>
        <dbReference type="ARBA" id="ARBA00005417"/>
    </source>
</evidence>
<comment type="similarity">
    <text evidence="2">Belongs to the ABC transporter superfamily.</text>
</comment>
<evidence type="ECO:0000259" key="8">
    <source>
        <dbReference type="PROSITE" id="PS50893"/>
    </source>
</evidence>
<protein>
    <submittedName>
        <fullName evidence="9">ABC transporter ATP-binding protein</fullName>
    </submittedName>
</protein>
<dbReference type="SMART" id="SM00382">
    <property type="entry name" value="AAA"/>
    <property type="match status" value="1"/>
</dbReference>
<keyword evidence="5" id="KW-0547">Nucleotide-binding</keyword>
<evidence type="ECO:0000256" key="3">
    <source>
        <dbReference type="ARBA" id="ARBA00022448"/>
    </source>
</evidence>
<keyword evidence="3" id="KW-0813">Transport</keyword>
<dbReference type="InterPro" id="IPR003439">
    <property type="entry name" value="ABC_transporter-like_ATP-bd"/>
</dbReference>
<organism evidence="9 10">
    <name type="scientific">Leptospira kemamanensis</name>
    <dbReference type="NCBI Taxonomy" id="2484942"/>
    <lineage>
        <taxon>Bacteria</taxon>
        <taxon>Pseudomonadati</taxon>
        <taxon>Spirochaetota</taxon>
        <taxon>Spirochaetia</taxon>
        <taxon>Leptospirales</taxon>
        <taxon>Leptospiraceae</taxon>
        <taxon>Leptospira</taxon>
    </lineage>
</organism>
<evidence type="ECO:0000313" key="10">
    <source>
        <dbReference type="Proteomes" id="UP000297609"/>
    </source>
</evidence>
<dbReference type="InterPro" id="IPR027417">
    <property type="entry name" value="P-loop_NTPase"/>
</dbReference>
<dbReference type="PANTHER" id="PTHR43297:SF9">
    <property type="entry name" value="ABC TRANSPORTER ATP-BINDING PROTEIN"/>
    <property type="match status" value="1"/>
</dbReference>
<dbReference type="PANTHER" id="PTHR43297">
    <property type="entry name" value="OLIGOPEPTIDE TRANSPORT ATP-BINDING PROTEIN APPD"/>
    <property type="match status" value="1"/>
</dbReference>
<keyword evidence="4" id="KW-1003">Cell membrane</keyword>
<comment type="caution">
    <text evidence="9">The sequence shown here is derived from an EMBL/GenBank/DDBJ whole genome shotgun (WGS) entry which is preliminary data.</text>
</comment>
<dbReference type="GO" id="GO:0016887">
    <property type="term" value="F:ATP hydrolysis activity"/>
    <property type="evidence" value="ECO:0007669"/>
    <property type="project" value="InterPro"/>
</dbReference>
<sequence length="253" mass="28487">MGLTKDVAIQIQNANLKTKEGHFIWKSISIEIKKGTIHGIIGESGSGKSTFAMASFGMIPDEAKISYDQFSVLGEEVFSTNFKSKKKLFLVPQNPNLAFHPYRTIKSQFRDFISLSGIYLTSEELIFSYFDRLMIPRGHWNQYARNLSGGEKQRILLILAFLRHPEILILDEPTTGLDAFSEKIVLETVLNLAKSGMTVVFITHELRIVASLATQVTIMKEGEVVESLPIRNQQLEPNSEYGKQLKEASILFS</sequence>
<dbReference type="OrthoDB" id="342071at2"/>
<keyword evidence="6 9" id="KW-0067">ATP-binding</keyword>
<evidence type="ECO:0000256" key="5">
    <source>
        <dbReference type="ARBA" id="ARBA00022741"/>
    </source>
</evidence>